<dbReference type="RefSeq" id="XP_056753450.1">
    <property type="nucleotide sequence ID" value="XM_056897665.1"/>
</dbReference>
<evidence type="ECO:0000313" key="3">
    <source>
        <dbReference type="Proteomes" id="UP001213799"/>
    </source>
</evidence>
<dbReference type="PANTHER" id="PTHR28122">
    <property type="entry name" value="E3 UBIQUITIN-PROTEIN LIGASE SUBSTRATE RECEPTOR MMS22"/>
    <property type="match status" value="1"/>
</dbReference>
<dbReference type="GO" id="GO:0005634">
    <property type="term" value="C:nucleus"/>
    <property type="evidence" value="ECO:0007669"/>
    <property type="project" value="InterPro"/>
</dbReference>
<dbReference type="GeneID" id="81587907"/>
<feature type="compositionally biased region" description="Basic residues" evidence="1">
    <location>
        <begin position="429"/>
        <end position="441"/>
    </location>
</feature>
<feature type="compositionally biased region" description="Basic and acidic residues" evidence="1">
    <location>
        <begin position="565"/>
        <end position="594"/>
    </location>
</feature>
<feature type="compositionally biased region" description="Polar residues" evidence="1">
    <location>
        <begin position="185"/>
        <end position="201"/>
    </location>
</feature>
<reference evidence="2" key="2">
    <citation type="submission" date="2023-01" db="EMBL/GenBank/DDBJ databases">
        <authorList>
            <person name="Petersen C."/>
        </authorList>
    </citation>
    <scope>NUCLEOTIDE SEQUENCE</scope>
    <source>
        <strain evidence="2">IBT 12815</strain>
    </source>
</reference>
<dbReference type="GO" id="GO:0000724">
    <property type="term" value="P:double-strand break repair via homologous recombination"/>
    <property type="evidence" value="ECO:0007669"/>
    <property type="project" value="TreeGrafter"/>
</dbReference>
<evidence type="ECO:0000256" key="1">
    <source>
        <dbReference type="SAM" id="MobiDB-lite"/>
    </source>
</evidence>
<feature type="compositionally biased region" description="Acidic residues" evidence="1">
    <location>
        <begin position="621"/>
        <end position="630"/>
    </location>
</feature>
<feature type="region of interest" description="Disordered" evidence="1">
    <location>
        <begin position="348"/>
        <end position="776"/>
    </location>
</feature>
<feature type="region of interest" description="Disordered" evidence="1">
    <location>
        <begin position="1"/>
        <end position="287"/>
    </location>
</feature>
<reference evidence="2" key="1">
    <citation type="journal article" date="2023" name="IMA Fungus">
        <title>Comparative genomic study of the Penicillium genus elucidates a diverse pangenome and 15 lateral gene transfer events.</title>
        <authorList>
            <person name="Petersen C."/>
            <person name="Sorensen T."/>
            <person name="Nielsen M.R."/>
            <person name="Sondergaard T.E."/>
            <person name="Sorensen J.L."/>
            <person name="Fitzpatrick D.A."/>
            <person name="Frisvad J.C."/>
            <person name="Nielsen K.L."/>
        </authorList>
    </citation>
    <scope>NUCLEOTIDE SEQUENCE</scope>
    <source>
        <strain evidence="2">IBT 12815</strain>
    </source>
</reference>
<dbReference type="Proteomes" id="UP001213799">
    <property type="component" value="Unassembled WGS sequence"/>
</dbReference>
<feature type="region of interest" description="Disordered" evidence="1">
    <location>
        <begin position="993"/>
        <end position="1024"/>
    </location>
</feature>
<organism evidence="2 3">
    <name type="scientific">Penicillium hordei</name>
    <dbReference type="NCBI Taxonomy" id="40994"/>
    <lineage>
        <taxon>Eukaryota</taxon>
        <taxon>Fungi</taxon>
        <taxon>Dikarya</taxon>
        <taxon>Ascomycota</taxon>
        <taxon>Pezizomycotina</taxon>
        <taxon>Eurotiomycetes</taxon>
        <taxon>Eurotiomycetidae</taxon>
        <taxon>Eurotiales</taxon>
        <taxon>Aspergillaceae</taxon>
        <taxon>Penicillium</taxon>
    </lineage>
</organism>
<feature type="compositionally biased region" description="Low complexity" evidence="1">
    <location>
        <begin position="244"/>
        <end position="258"/>
    </location>
</feature>
<dbReference type="Pfam" id="PF09462">
    <property type="entry name" value="Mus7"/>
    <property type="match status" value="1"/>
</dbReference>
<feature type="region of interest" description="Disordered" evidence="1">
    <location>
        <begin position="864"/>
        <end position="895"/>
    </location>
</feature>
<feature type="compositionally biased region" description="Basic and acidic residues" evidence="1">
    <location>
        <begin position="885"/>
        <end position="894"/>
    </location>
</feature>
<dbReference type="PANTHER" id="PTHR28122:SF1">
    <property type="entry name" value="E3 UBIQUITIN-PROTEIN LIGASE SUBSTRATE RECEPTOR MMS22"/>
    <property type="match status" value="1"/>
</dbReference>
<dbReference type="GO" id="GO:0031297">
    <property type="term" value="P:replication fork processing"/>
    <property type="evidence" value="ECO:0007669"/>
    <property type="project" value="InterPro"/>
</dbReference>
<evidence type="ECO:0000313" key="2">
    <source>
        <dbReference type="EMBL" id="KAJ5603652.1"/>
    </source>
</evidence>
<dbReference type="EMBL" id="JAQJAE010000003">
    <property type="protein sequence ID" value="KAJ5603652.1"/>
    <property type="molecule type" value="Genomic_DNA"/>
</dbReference>
<feature type="compositionally biased region" description="Polar residues" evidence="1">
    <location>
        <begin position="131"/>
        <end position="149"/>
    </location>
</feature>
<feature type="compositionally biased region" description="Basic and acidic residues" evidence="1">
    <location>
        <begin position="273"/>
        <end position="287"/>
    </location>
</feature>
<proteinExistence type="predicted"/>
<keyword evidence="3" id="KW-1185">Reference proteome</keyword>
<feature type="compositionally biased region" description="Basic and acidic residues" evidence="1">
    <location>
        <begin position="538"/>
        <end position="551"/>
    </location>
</feature>
<comment type="caution">
    <text evidence="2">The sequence shown here is derived from an EMBL/GenBank/DDBJ whole genome shotgun (WGS) entry which is preliminary data.</text>
</comment>
<sequence>MQMESWRQRGYVPDSDEEDGFDSLDSKNGNFENSPAVENFEYIDNPSSSPKEGTTSVTNEQQEHVRAENGSITLSDTEEVARRHTNGASPHLTNAAHDETTPKQRRGRKTYGLRSSATKSTNRRSIEKHNTNAPAKNTASIYDFPTSSQEHYRPQSKPSSRESTPKPLKTQRPSQSEVMAEPQISKASTPDEASSTRSSSPDELMLIPQPTRKKKPVAQHVQPIEAPQLPPPSPLQEVSDDDSPLSSVPSSSLASPAVNDSTEKQADGGMEAEPERPADREADLRDAVLVELGANPDDALPHLNIPEEVLQEMPHAAQRTFRKRNAIQLHPYHLEYMKFNQQLKSRGVKPFGRPAQQRQQVTDESQGQDSYDPDAPPSSPPLEEYLPPIRHERHRGPQSAAERNDSEHPRPSQAHLAKRQKTSHSGTPKGRRNLHKPSKPRGIRDNNTATATGDQNGISIYDLSSSPPHAGRLSSTSRTPRASEGGFRFPRGWSPPGEVAKSGAQETEEPGQVQSPGAGTDDDEEVRTISSNGQSDQEETKSAAEEREIRRFQRMIRGALPASHARLDQKKNADKEKASQLDRHASSQRPDGKGVARKLIRKGDRSRQPATQQPRGLFDLGDSDSDDEDNHDNATRNAFIADDSSQRLTGAIDIEDPFALEGGDISEDNRIDYMFGPVPRNSAGSRPKTNSLKRPKSNQSLLNGERQPKRPRQTRMTDASYGARRTKKPSTAQRPGIGILDAPDVATKPRTEQSRLLRVATRRPRSRKDGGRQSPTQKFVKLASREDTVDANESLRDWKRGAIRQAKISPPRPSAPQHRHWITNLSILSARTTSNSKIGRIRNQFLDAEADADVLNTNIVEPEQASPESGAVSAPPNQAPVAESSLRRKPEQHGHTWVIPRNVAITSLKRNTIRPAATSLAGHGKSQKVLPAMFNQSLSILNRHYKNQRTSQPYKPSLTLDRYVSDSASLSNGGNSPMNASVAAAAAAAAASAKARTQAPAPKRPVSRRRLKKRPPNRINLDADEFLQNPDPATIVSDDSEPLTITNVGHARPSSFGVGGLFNWQRFYPVDFGVPSLRDNTFFHESTFIGSGEFTRSLRIAQRDFDGDAPPFFIELRNETFKWSRWNDTVSSEMGQVFDVIIDNVERSAVTTPETGITAALGVASRLYRLLIKYITRNLVFIDPVDRTGFVTRAIGLVSQVRDPLAAFLTSDEYNKSGLVKVACFNMVFLNQIHQVASHLLVSPALATEALDLVKISAKDVAGLIMSKVGSSEFKALFKGNNEPERRESGIRDEYPSAEAYVVTKHLLRSSDNYKGCFEDLQLETFNNGLIRNERDVGRLEDGWHGIFTVLPLNEIDPIGIARPGYQLTAANDNWKLAKRLLAPALDNFEPNSKAQPISYNSYCRTLFLRCHRLINSWGWRECKPILDTLFDFFAKNTLHNLKLEEAHGSPSFLDELDSNPSLDARVGEPCFHTFLKIVASGLRFLAKRYDKKKIRNFAWRLLPNHGRVYPKEQPLQHEDLDALRNHHDLLSTLYWAVPDGCRPRLETIRNLVHPATSHREACSINLRSWSRLVRFKLSTDEEVSGLDPFGDWYGYFVTELQQQHSYARKEIEAQNTGDNRVSQQLVERTISQNQRQIETLLSNALSGLRIAVQLAPRLEHAHRLVLRTPFESILALFNPKLPRVNVVVSEALQVLVAYIQKDVPATSTPDAPAAVNTDEDSQEFGDWDAIQAVWNQQTSPSEGIEHVEKAFHPIVSRLVSNCFGEDHCPEDAILLSVVECWASIAQVLIRHGLRNWDNYLSEFGDDSWTRLRQTVQTRKFAPLFLATCIEKDAQIVSDCRIQVMSMWMSSLVERSSMLKFQHRLTEALLNGSSGDPLLVNLPFSKDKKIGRYTITLEEIGSRRLSLLSSLSSNMREQLQGMEISGSRNFSVTKQEYGEILQRVMTSMKDNYQELGNGTAQAAQGEYVEFVQRVIGFLQQYTSDIKPIDPFFTDPASFPLPSTDPRYIVAKLKRYESKLSSSKEIQTLTGFVQSISERAAIDGQQSYLVDQLHTSMKNTYEAGDKDKPTLRAVLLQCVFPAYLEATLLNRAAWILSRPIIQTITLEFKNLLYNIDTLDSACVASIIDIIDVVCRASCQALAVVASRRHRLQSPPTLLMLAAFLDMISSALPVVDYIDRTTGAGDGILPHIEWICDLTKAVSKCLQSIGSDADLSSSSAHITFPAMPPSSDSRKTELFGTANNIASSELQIYLRKWSYHQEKYYFIRPGHESQEITIEPEIAVLVASHSEAQKTFEDAAVGFVDRAKALELLS</sequence>
<dbReference type="GO" id="GO:0035361">
    <property type="term" value="C:Cul8-RING ubiquitin ligase complex"/>
    <property type="evidence" value="ECO:0007669"/>
    <property type="project" value="TreeGrafter"/>
</dbReference>
<feature type="compositionally biased region" description="Polar residues" evidence="1">
    <location>
        <begin position="45"/>
        <end position="60"/>
    </location>
</feature>
<accession>A0AAD6E921</accession>
<dbReference type="InterPro" id="IPR019021">
    <property type="entry name" value="Mms22"/>
</dbReference>
<name>A0AAD6E921_9EURO</name>
<feature type="compositionally biased region" description="Polar residues" evidence="1">
    <location>
        <begin position="445"/>
        <end position="480"/>
    </location>
</feature>
<feature type="compositionally biased region" description="Polar residues" evidence="1">
    <location>
        <begin position="356"/>
        <end position="368"/>
    </location>
</feature>
<gene>
    <name evidence="2" type="ORF">N7537_006608</name>
</gene>
<protein>
    <submittedName>
        <fullName evidence="2">Uncharacterized protein</fullName>
    </submittedName>
</protein>
<feature type="compositionally biased region" description="Basic residues" evidence="1">
    <location>
        <begin position="1005"/>
        <end position="1016"/>
    </location>
</feature>